<dbReference type="Proteomes" id="UP001163823">
    <property type="component" value="Chromosome 5"/>
</dbReference>
<keyword evidence="1" id="KW-1133">Transmembrane helix</keyword>
<dbReference type="PANTHER" id="PTHR35999:SF1">
    <property type="entry name" value="MITOCHONDRIAL IMPORT RECEPTOR SUBUNIT TOM6 HOMOLOG"/>
    <property type="match status" value="1"/>
</dbReference>
<evidence type="ECO:0000313" key="2">
    <source>
        <dbReference type="EMBL" id="KAJ7967376.1"/>
    </source>
</evidence>
<evidence type="ECO:0000256" key="1">
    <source>
        <dbReference type="SAM" id="Phobius"/>
    </source>
</evidence>
<dbReference type="AlphaFoldDB" id="A0AAD7PT83"/>
<proteinExistence type="predicted"/>
<dbReference type="KEGG" id="qsa:O6P43_011641"/>
<accession>A0AAD7PT83</accession>
<keyword evidence="1" id="KW-0472">Membrane</keyword>
<keyword evidence="1" id="KW-0812">Transmembrane</keyword>
<evidence type="ECO:0000313" key="3">
    <source>
        <dbReference type="Proteomes" id="UP001163823"/>
    </source>
</evidence>
<name>A0AAD7PT83_QUISA</name>
<dbReference type="PANTHER" id="PTHR35999">
    <property type="entry name" value="MITOCHONDRIAL IMPORT RECEPTOR SUBUNIT TOM6 HOMOLOG"/>
    <property type="match status" value="1"/>
</dbReference>
<sequence>MIKNPIEQRAGIIETMFPGMFMRKPDKAVALKQLKTHVYMFGAWVAVIRVTPYVLHYLIGENEELKLDL</sequence>
<keyword evidence="3" id="KW-1185">Reference proteome</keyword>
<protein>
    <submittedName>
        <fullName evidence="2">Mitochondrial import receptor subunit TOM6-like</fullName>
    </submittedName>
</protein>
<dbReference type="EMBL" id="JARAOO010000005">
    <property type="protein sequence ID" value="KAJ7967376.1"/>
    <property type="molecule type" value="Genomic_DNA"/>
</dbReference>
<reference evidence="2" key="1">
    <citation type="journal article" date="2023" name="Science">
        <title>Elucidation of the pathway for biosynthesis of saponin adjuvants from the soapbark tree.</title>
        <authorList>
            <person name="Reed J."/>
            <person name="Orme A."/>
            <person name="El-Demerdash A."/>
            <person name="Owen C."/>
            <person name="Martin L.B.B."/>
            <person name="Misra R.C."/>
            <person name="Kikuchi S."/>
            <person name="Rejzek M."/>
            <person name="Martin A.C."/>
            <person name="Harkess A."/>
            <person name="Leebens-Mack J."/>
            <person name="Louveau T."/>
            <person name="Stephenson M.J."/>
            <person name="Osbourn A."/>
        </authorList>
    </citation>
    <scope>NUCLEOTIDE SEQUENCE</scope>
    <source>
        <strain evidence="2">S10</strain>
    </source>
</reference>
<gene>
    <name evidence="2" type="ORF">O6P43_011641</name>
</gene>
<dbReference type="InterPro" id="IPR034554">
    <property type="entry name" value="TOM6_plants"/>
</dbReference>
<keyword evidence="2" id="KW-0675">Receptor</keyword>
<organism evidence="2 3">
    <name type="scientific">Quillaja saponaria</name>
    <name type="common">Soap bark tree</name>
    <dbReference type="NCBI Taxonomy" id="32244"/>
    <lineage>
        <taxon>Eukaryota</taxon>
        <taxon>Viridiplantae</taxon>
        <taxon>Streptophyta</taxon>
        <taxon>Embryophyta</taxon>
        <taxon>Tracheophyta</taxon>
        <taxon>Spermatophyta</taxon>
        <taxon>Magnoliopsida</taxon>
        <taxon>eudicotyledons</taxon>
        <taxon>Gunneridae</taxon>
        <taxon>Pentapetalae</taxon>
        <taxon>rosids</taxon>
        <taxon>fabids</taxon>
        <taxon>Fabales</taxon>
        <taxon>Quillajaceae</taxon>
        <taxon>Quillaja</taxon>
    </lineage>
</organism>
<dbReference type="GO" id="GO:0005742">
    <property type="term" value="C:mitochondrial outer membrane translocase complex"/>
    <property type="evidence" value="ECO:0007669"/>
    <property type="project" value="InterPro"/>
</dbReference>
<feature type="transmembrane region" description="Helical" evidence="1">
    <location>
        <begin position="38"/>
        <end position="59"/>
    </location>
</feature>
<comment type="caution">
    <text evidence="2">The sequence shown here is derived from an EMBL/GenBank/DDBJ whole genome shotgun (WGS) entry which is preliminary data.</text>
</comment>